<comment type="caution">
    <text evidence="2">The sequence shown here is derived from an EMBL/GenBank/DDBJ whole genome shotgun (WGS) entry which is preliminary data.</text>
</comment>
<evidence type="ECO:0000313" key="3">
    <source>
        <dbReference type="Proteomes" id="UP000276349"/>
    </source>
</evidence>
<reference evidence="2 3" key="1">
    <citation type="submission" date="2018-12" db="EMBL/GenBank/DDBJ databases">
        <authorList>
            <person name="Yu L."/>
        </authorList>
    </citation>
    <scope>NUCLEOTIDE SEQUENCE [LARGE SCALE GENOMIC DNA]</scope>
    <source>
        <strain evidence="2 3">S5H2222</strain>
    </source>
</reference>
<organism evidence="2 3">
    <name type="scientific">Lysinibacillus telephonicus</name>
    <dbReference type="NCBI Taxonomy" id="1714840"/>
    <lineage>
        <taxon>Bacteria</taxon>
        <taxon>Bacillati</taxon>
        <taxon>Bacillota</taxon>
        <taxon>Bacilli</taxon>
        <taxon>Bacillales</taxon>
        <taxon>Bacillaceae</taxon>
        <taxon>Lysinibacillus</taxon>
    </lineage>
</organism>
<name>A0A3S0JPX6_9BACI</name>
<proteinExistence type="predicted"/>
<dbReference type="AlphaFoldDB" id="A0A3S0JPX6"/>
<dbReference type="RefSeq" id="WP_126295906.1">
    <property type="nucleotide sequence ID" value="NZ_CP155468.1"/>
</dbReference>
<keyword evidence="1" id="KW-1133">Transmembrane helix</keyword>
<feature type="transmembrane region" description="Helical" evidence="1">
    <location>
        <begin position="121"/>
        <end position="139"/>
    </location>
</feature>
<dbReference type="Proteomes" id="UP000276349">
    <property type="component" value="Unassembled WGS sequence"/>
</dbReference>
<feature type="transmembrane region" description="Helical" evidence="1">
    <location>
        <begin position="7"/>
        <end position="30"/>
    </location>
</feature>
<keyword evidence="3" id="KW-1185">Reference proteome</keyword>
<dbReference type="EMBL" id="RXNR01000078">
    <property type="protein sequence ID" value="RTQ88453.1"/>
    <property type="molecule type" value="Genomic_DNA"/>
</dbReference>
<dbReference type="OrthoDB" id="2969754at2"/>
<sequence>MKKVIIPLIYVGEWILYFYVLLLVLSYNFINLANVIYVDTPGEVPITITTSISAFIQSLLLVIGLCAICFLYTKYFTGNGFFKLIKVYAWGILFALNSVSCFGYFLIWYGFDGFDMRNTELALLLLIILVSVTLTMHIITRTDK</sequence>
<keyword evidence="1" id="KW-0472">Membrane</keyword>
<keyword evidence="1" id="KW-0812">Transmembrane</keyword>
<evidence type="ECO:0000256" key="1">
    <source>
        <dbReference type="SAM" id="Phobius"/>
    </source>
</evidence>
<accession>A0A3S0JPX6</accession>
<feature type="transmembrane region" description="Helical" evidence="1">
    <location>
        <begin position="50"/>
        <end position="75"/>
    </location>
</feature>
<gene>
    <name evidence="2" type="ORF">EKG35_17860</name>
</gene>
<protein>
    <submittedName>
        <fullName evidence="2">Uncharacterized protein</fullName>
    </submittedName>
</protein>
<feature type="transmembrane region" description="Helical" evidence="1">
    <location>
        <begin position="87"/>
        <end position="109"/>
    </location>
</feature>
<evidence type="ECO:0000313" key="2">
    <source>
        <dbReference type="EMBL" id="RTQ88453.1"/>
    </source>
</evidence>